<feature type="region of interest" description="Disordered" evidence="1">
    <location>
        <begin position="642"/>
        <end position="668"/>
    </location>
</feature>
<feature type="region of interest" description="Disordered" evidence="1">
    <location>
        <begin position="29"/>
        <end position="55"/>
    </location>
</feature>
<feature type="region of interest" description="Disordered" evidence="1">
    <location>
        <begin position="429"/>
        <end position="543"/>
    </location>
</feature>
<sequence>GTLGKRGREPPPRSGQDLLEPITALLSNSSIKENGSGGGGTQRTSHPEILTADGSTKRGNAADRLAGPLVPARILHAAVNKVARDAGHALKSGACSRPLLLAAVETAVLECAAPRVSVTLLRHQLHLERSRNHAQQNQAQVVNGHTAVACGGLGASAGGKAAAGDGNVAGEPEHTRQQQQQQQGDVQRAAGGVPASMAGSNAREVQERGRRTGACVQRGAPEAQESVKLGQKDELAGGKSGSPEGELGAWEWGGWCRPRAWVVAGPSLIMVAMEMLDREGVMQRAHDSTEYSAAATATNGATQHKQRRSGEQHGSIQHGGLSQREEIEASNERNRINIDQRVGAAEIRDKCSGAQRAGEDRSAAPSYHPMVGEVGERLRARALQGLLLPPLDNAHHNNNTAAWDAQRERLEDPHHNNNTAAWDGQREGLHTNADQGAGHSRPLSKPNHRLDPRHAPPSSRQPLGFGCSSGNAGRPPYPNQAQVPVRRNSPQFGSGGGNVEGWQEGLQGFEEGSHQSKNMAARPGQEGMGDEPLGHGPEPTPPPEWPLELSERCALSAGAMAAAMVANDVQAARRWLLHLIWVCHTHPHALPALLPMAYAALSVWPDCLLPSLLPLGPPHHIPDTPDIGAQCGSGCRWEPTSTNPANEQCQGGRGGGSGGGGSGGVGGNGSVGGCEQNVSSLLLSQHQRLVADGAYGAAASVAQAASPAAAAAAAATAVAGEQGLGQACPLMPPAVDPLAPALCVALLHLCDLAHSSSTSTSSNIPCAPSEPPVRAPTQFPQTQHQTAYGPSIAPLQCQPTSPPPHNLIHTMQASCTPPAAEETLPAHTLPAPPPPSHISLRASPSGTLFHLSEHGAAAAAAELADLVEGLRHMARLLLVDSLGGKNGSNWEGCKADLRAKGTKTQLQQLQQQQQQQHCAEQPPLEALWHAVLHPMQPLLHLMLSKEQDGACSALPHTLLAQTLQTSPMVRGLWQCTCLSHPLTLGDRGSFDPGTPVSGVAPTMAAAAGGAGTQAGRTPAACVNGWHGKGAAGTKERGGAEPPAGGIGCAQQVLKG</sequence>
<accession>A0ABQ7GYI9</accession>
<feature type="compositionally biased region" description="Gly residues" evidence="1">
    <location>
        <begin position="651"/>
        <end position="668"/>
    </location>
</feature>
<keyword evidence="3" id="KW-1185">Reference proteome</keyword>
<protein>
    <submittedName>
        <fullName evidence="2">Uncharacterized protein</fullName>
    </submittedName>
</protein>
<feature type="compositionally biased region" description="Low complexity" evidence="1">
    <location>
        <begin position="160"/>
        <end position="170"/>
    </location>
</feature>
<dbReference type="Proteomes" id="UP000815325">
    <property type="component" value="Unassembled WGS sequence"/>
</dbReference>
<dbReference type="EMBL" id="MU069536">
    <property type="protein sequence ID" value="KAF5839662.1"/>
    <property type="molecule type" value="Genomic_DNA"/>
</dbReference>
<evidence type="ECO:0000256" key="1">
    <source>
        <dbReference type="SAM" id="MobiDB-lite"/>
    </source>
</evidence>
<feature type="compositionally biased region" description="Basic and acidic residues" evidence="1">
    <location>
        <begin position="323"/>
        <end position="335"/>
    </location>
</feature>
<evidence type="ECO:0000313" key="2">
    <source>
        <dbReference type="EMBL" id="KAF5839662.1"/>
    </source>
</evidence>
<feature type="non-terminal residue" evidence="2">
    <location>
        <position position="1055"/>
    </location>
</feature>
<dbReference type="PANTHER" id="PTHR48226:SF1">
    <property type="entry name" value="WAS_WASL-INTERACTING PROTEIN FAMILY MEMBER 1"/>
    <property type="match status" value="1"/>
</dbReference>
<proteinExistence type="predicted"/>
<dbReference type="InterPro" id="IPR053099">
    <property type="entry name" value="WAS/WASL-interacting_domain"/>
</dbReference>
<evidence type="ECO:0000313" key="3">
    <source>
        <dbReference type="Proteomes" id="UP000815325"/>
    </source>
</evidence>
<feature type="region of interest" description="Disordered" evidence="1">
    <location>
        <begin position="160"/>
        <end position="245"/>
    </location>
</feature>
<feature type="region of interest" description="Disordered" evidence="1">
    <location>
        <begin position="287"/>
        <end position="335"/>
    </location>
</feature>
<dbReference type="PANTHER" id="PTHR48226">
    <property type="entry name" value="OS06G0326200 PROTEIN"/>
    <property type="match status" value="1"/>
</dbReference>
<organism evidence="2 3">
    <name type="scientific">Dunaliella salina</name>
    <name type="common">Green alga</name>
    <name type="synonym">Protococcus salinus</name>
    <dbReference type="NCBI Taxonomy" id="3046"/>
    <lineage>
        <taxon>Eukaryota</taxon>
        <taxon>Viridiplantae</taxon>
        <taxon>Chlorophyta</taxon>
        <taxon>core chlorophytes</taxon>
        <taxon>Chlorophyceae</taxon>
        <taxon>CS clade</taxon>
        <taxon>Chlamydomonadales</taxon>
        <taxon>Dunaliellaceae</taxon>
        <taxon>Dunaliella</taxon>
    </lineage>
</organism>
<reference evidence="2" key="1">
    <citation type="submission" date="2017-08" db="EMBL/GenBank/DDBJ databases">
        <authorList>
            <person name="Polle J.E."/>
            <person name="Barry K."/>
            <person name="Cushman J."/>
            <person name="Schmutz J."/>
            <person name="Tran D."/>
            <person name="Hathwaick L.T."/>
            <person name="Yim W.C."/>
            <person name="Jenkins J."/>
            <person name="Mckie-Krisberg Z.M."/>
            <person name="Prochnik S."/>
            <person name="Lindquist E."/>
            <person name="Dockter R.B."/>
            <person name="Adam C."/>
            <person name="Molina H."/>
            <person name="Bunkerborg J."/>
            <person name="Jin E."/>
            <person name="Buchheim M."/>
            <person name="Magnuson J."/>
        </authorList>
    </citation>
    <scope>NUCLEOTIDE SEQUENCE</scope>
    <source>
        <strain evidence="2">CCAP 19/18</strain>
    </source>
</reference>
<comment type="caution">
    <text evidence="2">The sequence shown here is derived from an EMBL/GenBank/DDBJ whole genome shotgun (WGS) entry which is preliminary data.</text>
</comment>
<feature type="non-terminal residue" evidence="2">
    <location>
        <position position="1"/>
    </location>
</feature>
<gene>
    <name evidence="2" type="ORF">DUNSADRAFT_213</name>
</gene>
<name>A0ABQ7GYI9_DUNSA</name>
<feature type="region of interest" description="Disordered" evidence="1">
    <location>
        <begin position="756"/>
        <end position="784"/>
    </location>
</feature>